<dbReference type="InterPro" id="IPR004843">
    <property type="entry name" value="Calcineurin-like_PHP"/>
</dbReference>
<dbReference type="PRINTS" id="PR00114">
    <property type="entry name" value="STPHPHTASE"/>
</dbReference>
<gene>
    <name evidence="10" type="ORF">BXU00_03095</name>
</gene>
<keyword evidence="4" id="KW-0378">Hydrolase</keyword>
<evidence type="ECO:0000256" key="6">
    <source>
        <dbReference type="ARBA" id="ARBA00023211"/>
    </source>
</evidence>
<keyword evidence="3" id="KW-0479">Metal-binding</keyword>
<comment type="catalytic activity">
    <reaction evidence="7">
        <text>O-phospho-L-seryl-[protein] + H2O = L-seryl-[protein] + phosphate</text>
        <dbReference type="Rhea" id="RHEA:20629"/>
        <dbReference type="Rhea" id="RHEA-COMP:9863"/>
        <dbReference type="Rhea" id="RHEA-COMP:11604"/>
        <dbReference type="ChEBI" id="CHEBI:15377"/>
        <dbReference type="ChEBI" id="CHEBI:29999"/>
        <dbReference type="ChEBI" id="CHEBI:43474"/>
        <dbReference type="ChEBI" id="CHEBI:83421"/>
        <dbReference type="EC" id="3.1.3.16"/>
    </reaction>
</comment>
<keyword evidence="6" id="KW-0464">Manganese</keyword>
<dbReference type="PROSITE" id="PS00125">
    <property type="entry name" value="SER_THR_PHOSPHATASE"/>
    <property type="match status" value="1"/>
</dbReference>
<dbReference type="InterPro" id="IPR029052">
    <property type="entry name" value="Metallo-depent_PP-like"/>
</dbReference>
<dbReference type="Pfam" id="PF00149">
    <property type="entry name" value="Metallophos"/>
    <property type="match status" value="1"/>
</dbReference>
<evidence type="ECO:0000256" key="8">
    <source>
        <dbReference type="ARBA" id="ARBA00048336"/>
    </source>
</evidence>
<evidence type="ECO:0000256" key="5">
    <source>
        <dbReference type="ARBA" id="ARBA00022912"/>
    </source>
</evidence>
<reference evidence="10 11" key="1">
    <citation type="journal article" date="2018" name="Syst. Appl. Microbiol.">
        <title>A new symbiotic nanoarchaeote (Candidatus Nanoclepta minutus) and its host (Zestosphaera tikiterensis gen. nov., sp. nov.) from a New Zealand hot spring.</title>
        <authorList>
            <person name="St John E."/>
            <person name="Liu Y."/>
            <person name="Podar M."/>
            <person name="Stott M.B."/>
            <person name="Meneghin J."/>
            <person name="Chen Z."/>
            <person name="Lagutin K."/>
            <person name="Mitchell K."/>
            <person name="Reysenbach A.L."/>
        </authorList>
    </citation>
    <scope>NUCLEOTIDE SEQUENCE [LARGE SCALE GENOMIC DNA]</scope>
    <source>
        <strain evidence="10">NZ3</strain>
    </source>
</reference>
<dbReference type="SMART" id="SM00156">
    <property type="entry name" value="PP2Ac"/>
    <property type="match status" value="1"/>
</dbReference>
<protein>
    <recommendedName>
        <fullName evidence="2">protein-serine/threonine phosphatase</fullName>
        <ecNumber evidence="2">3.1.3.16</ecNumber>
    </recommendedName>
</protein>
<feature type="domain" description="Serine/threonine specific protein phosphatases" evidence="9">
    <location>
        <begin position="104"/>
        <end position="109"/>
    </location>
</feature>
<evidence type="ECO:0000313" key="11">
    <source>
        <dbReference type="Proteomes" id="UP000266622"/>
    </source>
</evidence>
<proteinExistence type="predicted"/>
<keyword evidence="5" id="KW-0904">Protein phosphatase</keyword>
<dbReference type="Proteomes" id="UP000266622">
    <property type="component" value="Unassembled WGS sequence"/>
</dbReference>
<sequence>MEGLIRILEEVEPLLRKGSSNFTFNKGLAKIVTKGRCIVIGDVHGDLETLNKIFETIDLNSFLKDEDNIVIFLGDYVDRGKYSLEVLEKIFRLKLEYQNQILLLRGNHEISKYWDVYPSDFRYQLLEKFRDNYNEIYDRLIDLFDRLPIAAYYEDFLFLVHGGIPIDVKDINEIANEEPNTVIQLVWNDPFEGIGHLPSPRGIGYLFGIDITMSFLRENGLDLIIRGHEPCEGIKFNHNRKVITVFSSKVYGNEYASVLFIDLGKRGIREVLF</sequence>
<evidence type="ECO:0000259" key="9">
    <source>
        <dbReference type="PROSITE" id="PS00125"/>
    </source>
</evidence>
<dbReference type="Gene3D" id="3.60.21.10">
    <property type="match status" value="1"/>
</dbReference>
<dbReference type="GO" id="GO:0046872">
    <property type="term" value="F:metal ion binding"/>
    <property type="evidence" value="ECO:0007669"/>
    <property type="project" value="UniProtKB-KW"/>
</dbReference>
<dbReference type="GO" id="GO:0004722">
    <property type="term" value="F:protein serine/threonine phosphatase activity"/>
    <property type="evidence" value="ECO:0007669"/>
    <property type="project" value="UniProtKB-EC"/>
</dbReference>
<dbReference type="GO" id="GO:0005737">
    <property type="term" value="C:cytoplasm"/>
    <property type="evidence" value="ECO:0007669"/>
    <property type="project" value="TreeGrafter"/>
</dbReference>
<name>A0A397WMA0_9ARCH</name>
<comment type="caution">
    <text evidence="10">The sequence shown here is derived from an EMBL/GenBank/DDBJ whole genome shotgun (WGS) entry which is preliminary data.</text>
</comment>
<dbReference type="SUPFAM" id="SSF56300">
    <property type="entry name" value="Metallo-dependent phosphatases"/>
    <property type="match status" value="1"/>
</dbReference>
<comment type="cofactor">
    <cofactor evidence="1">
        <name>Mn(2+)</name>
        <dbReference type="ChEBI" id="CHEBI:29035"/>
    </cofactor>
</comment>
<dbReference type="EMBL" id="MWMI01000005">
    <property type="protein sequence ID" value="RIB35158.1"/>
    <property type="molecule type" value="Genomic_DNA"/>
</dbReference>
<evidence type="ECO:0000256" key="4">
    <source>
        <dbReference type="ARBA" id="ARBA00022801"/>
    </source>
</evidence>
<dbReference type="PANTHER" id="PTHR11668:SF300">
    <property type="entry name" value="SERINE_THREONINE-PROTEIN PHOSPHATASE"/>
    <property type="match status" value="1"/>
</dbReference>
<evidence type="ECO:0000256" key="3">
    <source>
        <dbReference type="ARBA" id="ARBA00022723"/>
    </source>
</evidence>
<dbReference type="InterPro" id="IPR050341">
    <property type="entry name" value="PP1_catalytic_subunit"/>
</dbReference>
<dbReference type="CDD" id="cd00144">
    <property type="entry name" value="MPP_PPP_family"/>
    <property type="match status" value="1"/>
</dbReference>
<dbReference type="AlphaFoldDB" id="A0A397WMA0"/>
<dbReference type="PANTHER" id="PTHR11668">
    <property type="entry name" value="SERINE/THREONINE PROTEIN PHOSPHATASE"/>
    <property type="match status" value="1"/>
</dbReference>
<evidence type="ECO:0000256" key="7">
    <source>
        <dbReference type="ARBA" id="ARBA00047761"/>
    </source>
</evidence>
<dbReference type="InterPro" id="IPR006186">
    <property type="entry name" value="Ser/Thr-sp_prot-phosphatase"/>
</dbReference>
<evidence type="ECO:0000256" key="2">
    <source>
        <dbReference type="ARBA" id="ARBA00013081"/>
    </source>
</evidence>
<evidence type="ECO:0000256" key="1">
    <source>
        <dbReference type="ARBA" id="ARBA00001936"/>
    </source>
</evidence>
<accession>A0A397WMA0</accession>
<organism evidence="10 11">
    <name type="scientific">Candidatus Nanoclepta minutus</name>
    <dbReference type="NCBI Taxonomy" id="1940235"/>
    <lineage>
        <taxon>Archaea</taxon>
        <taxon>Nanobdellota</taxon>
        <taxon>Candidatus Nanoclepta</taxon>
    </lineage>
</organism>
<evidence type="ECO:0000313" key="10">
    <source>
        <dbReference type="EMBL" id="RIB35158.1"/>
    </source>
</evidence>
<comment type="catalytic activity">
    <reaction evidence="8">
        <text>O-phospho-L-threonyl-[protein] + H2O = L-threonyl-[protein] + phosphate</text>
        <dbReference type="Rhea" id="RHEA:47004"/>
        <dbReference type="Rhea" id="RHEA-COMP:11060"/>
        <dbReference type="Rhea" id="RHEA-COMP:11605"/>
        <dbReference type="ChEBI" id="CHEBI:15377"/>
        <dbReference type="ChEBI" id="CHEBI:30013"/>
        <dbReference type="ChEBI" id="CHEBI:43474"/>
        <dbReference type="ChEBI" id="CHEBI:61977"/>
        <dbReference type="EC" id="3.1.3.16"/>
    </reaction>
</comment>
<dbReference type="EC" id="3.1.3.16" evidence="2"/>